<evidence type="ECO:0000313" key="3">
    <source>
        <dbReference type="EMBL" id="KAE9012353.1"/>
    </source>
</evidence>
<feature type="compositionally biased region" description="Low complexity" evidence="1">
    <location>
        <begin position="110"/>
        <end position="122"/>
    </location>
</feature>
<feature type="compositionally biased region" description="Basic and acidic residues" evidence="1">
    <location>
        <begin position="34"/>
        <end position="50"/>
    </location>
</feature>
<feature type="compositionally biased region" description="Polar residues" evidence="1">
    <location>
        <begin position="163"/>
        <end position="175"/>
    </location>
</feature>
<gene>
    <name evidence="3" type="ORF">PR002_g14822</name>
</gene>
<feature type="compositionally biased region" description="Low complexity" evidence="1">
    <location>
        <begin position="944"/>
        <end position="970"/>
    </location>
</feature>
<feature type="domain" description="PiggyBac transposable element-derived protein" evidence="2">
    <location>
        <begin position="338"/>
        <end position="731"/>
    </location>
</feature>
<feature type="compositionally biased region" description="Low complexity" evidence="1">
    <location>
        <begin position="51"/>
        <end position="61"/>
    </location>
</feature>
<feature type="region of interest" description="Disordered" evidence="1">
    <location>
        <begin position="874"/>
        <end position="979"/>
    </location>
</feature>
<evidence type="ECO:0000313" key="4">
    <source>
        <dbReference type="Proteomes" id="UP000435112"/>
    </source>
</evidence>
<dbReference type="InterPro" id="IPR029526">
    <property type="entry name" value="PGBD"/>
</dbReference>
<dbReference type="Proteomes" id="UP000435112">
    <property type="component" value="Unassembled WGS sequence"/>
</dbReference>
<dbReference type="EMBL" id="QXFU01001046">
    <property type="protein sequence ID" value="KAE9012353.1"/>
    <property type="molecule type" value="Genomic_DNA"/>
</dbReference>
<evidence type="ECO:0000256" key="1">
    <source>
        <dbReference type="SAM" id="MobiDB-lite"/>
    </source>
</evidence>
<dbReference type="PANTHER" id="PTHR46599:SF3">
    <property type="entry name" value="PIGGYBAC TRANSPOSABLE ELEMENT-DERIVED PROTEIN 4"/>
    <property type="match status" value="1"/>
</dbReference>
<protein>
    <recommendedName>
        <fullName evidence="2">PiggyBac transposable element-derived protein domain-containing protein</fullName>
    </recommendedName>
</protein>
<feature type="compositionally biased region" description="Basic and acidic residues" evidence="1">
    <location>
        <begin position="874"/>
        <end position="885"/>
    </location>
</feature>
<sequence length="979" mass="108650">MLLSYAKKLRASRLAEEAAKKKGAPGKKKMSKRQAAEIQREEKRLKEARAVARATTAAAARASKKGGTSTAAGKRKVTSRSAPKGKKKQKKTSPHVVDPENDADADDESASVASSASAPLAPRGNEVAADDSSIDVVSTPYSSRQAARSLSMDSCAVEVADTSVANDVAPSSQPTDGEPLNSDVEGDVDSEDWYTEMEVVAGTGTGTVDEGDVGQPWLELQVEGAEEEDLSEGSDGGLDGEVLLARQKRHAKRQLERERLAAAKAKLSRDWSTTTANWDTLPTEEMEALALDHEALKKLRADGWNFDRSTLPDRTEPYPGLYAGEYGPTPAVLELADSPLRLFFYFMPPRLWRRIAMERNRYYSQNLNGRVDKMFAAQQARGEGLTREEVLLRETKSHKKIQPEDILHCIGLLVARMLCPHKRRFADHWATTSVGAVPKGTFGNFVRKARFDRIMQNLHFTNNTDERAETDRAWKVRSVVDTLQETFVSGYMVPPVLSFDEAMIPSRSRHNITRQFMKDKPHKIEIFCGTDQHSDELGGVSPTQFSADPNSGPAAVMRNLQKVLPPQQDGTYHAVATVRFYTSVQLVLQLLARNVYLVGTIQTNKKGFPPALIAKEASRPADVPRGTTTIAVAKCCPLLQAMQWWDRLPVYLLSTGASTAVETCGRHVPGGRRVTIPCSSAMRDYHRWMGGVDIHDQLRLQRYSLQLSVRFRKYYKTIFLGLVDMAMVNAYIVYREAHKQQGKPPADHAAFLEVLQAQLLQTTGADFVEDILSPGPATPTRHATPIAAAHKLSEFPEWVQVREGFRKRPQHQCKVCSIRKTKVGQRSATRFFYEACSNGNKRVYLCDRVRPGHYVNNNMTCHQIWHVKWKNGEERPRPRIGRDIQIRGLGKKRRRREDAETNDDSEPEELEAVEEAPVEEETAPAVQEESAPAVGDAPAVEETAPAVQEETVPAVEVPAYEEAAPATTAPDGEERVNSV</sequence>
<comment type="caution">
    <text evidence="3">The sequence shown here is derived from an EMBL/GenBank/DDBJ whole genome shotgun (WGS) entry which is preliminary data.</text>
</comment>
<evidence type="ECO:0000259" key="2">
    <source>
        <dbReference type="Pfam" id="PF13843"/>
    </source>
</evidence>
<name>A0A6A3L8Y8_9STRA</name>
<feature type="compositionally biased region" description="Basic residues" evidence="1">
    <location>
        <begin position="21"/>
        <end position="32"/>
    </location>
</feature>
<dbReference type="OrthoDB" id="121783at2759"/>
<feature type="region of interest" description="Disordered" evidence="1">
    <location>
        <begin position="1"/>
        <end position="187"/>
    </location>
</feature>
<feature type="compositionally biased region" description="Acidic residues" evidence="1">
    <location>
        <begin position="900"/>
        <end position="922"/>
    </location>
</feature>
<accession>A0A6A3L8Y8</accession>
<dbReference type="Pfam" id="PF13843">
    <property type="entry name" value="DDE_Tnp_1_7"/>
    <property type="match status" value="1"/>
</dbReference>
<feature type="compositionally biased region" description="Acidic residues" evidence="1">
    <location>
        <begin position="99"/>
        <end position="109"/>
    </location>
</feature>
<proteinExistence type="predicted"/>
<organism evidence="3 4">
    <name type="scientific">Phytophthora rubi</name>
    <dbReference type="NCBI Taxonomy" id="129364"/>
    <lineage>
        <taxon>Eukaryota</taxon>
        <taxon>Sar</taxon>
        <taxon>Stramenopiles</taxon>
        <taxon>Oomycota</taxon>
        <taxon>Peronosporomycetes</taxon>
        <taxon>Peronosporales</taxon>
        <taxon>Peronosporaceae</taxon>
        <taxon>Phytophthora</taxon>
    </lineage>
</organism>
<dbReference type="PANTHER" id="PTHR46599">
    <property type="entry name" value="PIGGYBAC TRANSPOSABLE ELEMENT-DERIVED PROTEIN 4"/>
    <property type="match status" value="1"/>
</dbReference>
<dbReference type="AlphaFoldDB" id="A0A6A3L8Y8"/>
<feature type="compositionally biased region" description="Polar residues" evidence="1">
    <location>
        <begin position="135"/>
        <end position="152"/>
    </location>
</feature>
<feature type="compositionally biased region" description="Basic residues" evidence="1">
    <location>
        <begin position="73"/>
        <end position="93"/>
    </location>
</feature>
<reference evidence="3 4" key="1">
    <citation type="submission" date="2018-09" db="EMBL/GenBank/DDBJ databases">
        <title>Genomic investigation of the strawberry pathogen Phytophthora fragariae indicates pathogenicity is determined by transcriptional variation in three key races.</title>
        <authorList>
            <person name="Adams T.M."/>
            <person name="Armitage A.D."/>
            <person name="Sobczyk M.K."/>
            <person name="Bates H.J."/>
            <person name="Dunwell J.M."/>
            <person name="Nellist C.F."/>
            <person name="Harrison R.J."/>
        </authorList>
    </citation>
    <scope>NUCLEOTIDE SEQUENCE [LARGE SCALE GENOMIC DNA]</scope>
    <source>
        <strain evidence="3 4">SCRP324</strain>
    </source>
</reference>